<proteinExistence type="predicted"/>
<feature type="transmembrane region" description="Helical" evidence="1">
    <location>
        <begin position="15"/>
        <end position="35"/>
    </location>
</feature>
<dbReference type="Proteomes" id="UP000181884">
    <property type="component" value="Unassembled WGS sequence"/>
</dbReference>
<sequence length="52" mass="5915">MFSWHIWLQPLIGNFWGQASIFGVALVVLAWGIYLNAKGYGRQEPVPVKVKK</sequence>
<name>A0A1L8RHJ3_9ENTE</name>
<accession>A0A1L8RHJ3</accession>
<protein>
    <submittedName>
        <fullName evidence="2">Uncharacterized protein</fullName>
    </submittedName>
</protein>
<evidence type="ECO:0000313" key="3">
    <source>
        <dbReference type="Proteomes" id="UP000181884"/>
    </source>
</evidence>
<organism evidence="2 3">
    <name type="scientific">Enterococcus canis</name>
    <dbReference type="NCBI Taxonomy" id="214095"/>
    <lineage>
        <taxon>Bacteria</taxon>
        <taxon>Bacillati</taxon>
        <taxon>Bacillota</taxon>
        <taxon>Bacilli</taxon>
        <taxon>Lactobacillales</taxon>
        <taxon>Enterococcaceae</taxon>
        <taxon>Enterococcus</taxon>
    </lineage>
</organism>
<keyword evidence="3" id="KW-1185">Reference proteome</keyword>
<dbReference type="AlphaFoldDB" id="A0A1L8RHJ3"/>
<evidence type="ECO:0000256" key="1">
    <source>
        <dbReference type="SAM" id="Phobius"/>
    </source>
</evidence>
<reference evidence="2 3" key="1">
    <citation type="submission" date="2014-12" db="EMBL/GenBank/DDBJ databases">
        <title>Draft genome sequences of 29 type strains of Enterococci.</title>
        <authorList>
            <person name="Zhong Z."/>
            <person name="Sun Z."/>
            <person name="Liu W."/>
            <person name="Zhang W."/>
            <person name="Zhang H."/>
        </authorList>
    </citation>
    <scope>NUCLEOTIDE SEQUENCE [LARGE SCALE GENOMIC DNA]</scope>
    <source>
        <strain evidence="2 3">DSM 17029</strain>
    </source>
</reference>
<dbReference type="EMBL" id="JXKH01000002">
    <property type="protein sequence ID" value="OJG19249.1"/>
    <property type="molecule type" value="Genomic_DNA"/>
</dbReference>
<keyword evidence="1" id="KW-0812">Transmembrane</keyword>
<gene>
    <name evidence="2" type="ORF">RU97_GL000820</name>
</gene>
<keyword evidence="1" id="KW-0472">Membrane</keyword>
<comment type="caution">
    <text evidence="2">The sequence shown here is derived from an EMBL/GenBank/DDBJ whole genome shotgun (WGS) entry which is preliminary data.</text>
</comment>
<keyword evidence="1" id="KW-1133">Transmembrane helix</keyword>
<evidence type="ECO:0000313" key="2">
    <source>
        <dbReference type="EMBL" id="OJG19249.1"/>
    </source>
</evidence>